<dbReference type="EC" id="2.6.1.42" evidence="11"/>
<accession>A0A8H5M169</accession>
<dbReference type="PANTHER" id="PTHR11825:SF44">
    <property type="entry name" value="BRANCHED-CHAIN-AMINO-ACID AMINOTRANSFERASE"/>
    <property type="match status" value="1"/>
</dbReference>
<dbReference type="Gene3D" id="3.30.470.10">
    <property type="match status" value="1"/>
</dbReference>
<dbReference type="InterPro" id="IPR018300">
    <property type="entry name" value="Aminotrans_IV_CS"/>
</dbReference>
<dbReference type="PROSITE" id="PS00770">
    <property type="entry name" value="AA_TRANSFER_CLASS_4"/>
    <property type="match status" value="1"/>
</dbReference>
<keyword evidence="3 11" id="KW-0032">Aminotransferase</keyword>
<comment type="catalytic activity">
    <reaction evidence="11">
        <text>L-leucine + 2-oxoglutarate = 4-methyl-2-oxopentanoate + L-glutamate</text>
        <dbReference type="Rhea" id="RHEA:18321"/>
        <dbReference type="ChEBI" id="CHEBI:16810"/>
        <dbReference type="ChEBI" id="CHEBI:17865"/>
        <dbReference type="ChEBI" id="CHEBI:29985"/>
        <dbReference type="ChEBI" id="CHEBI:57427"/>
        <dbReference type="EC" id="2.6.1.42"/>
    </reaction>
</comment>
<evidence type="ECO:0000256" key="2">
    <source>
        <dbReference type="ARBA" id="ARBA00009320"/>
    </source>
</evidence>
<gene>
    <name evidence="12" type="ORF">D9615_007289</name>
</gene>
<dbReference type="AlphaFoldDB" id="A0A8H5M169"/>
<evidence type="ECO:0000256" key="10">
    <source>
        <dbReference type="RuleBase" id="RU004516"/>
    </source>
</evidence>
<dbReference type="EMBL" id="JAACJP010000026">
    <property type="protein sequence ID" value="KAF5376854.1"/>
    <property type="molecule type" value="Genomic_DNA"/>
</dbReference>
<dbReference type="InterPro" id="IPR033939">
    <property type="entry name" value="BCAT_family"/>
</dbReference>
<dbReference type="GO" id="GO:0009099">
    <property type="term" value="P:L-valine biosynthetic process"/>
    <property type="evidence" value="ECO:0007669"/>
    <property type="project" value="TreeGrafter"/>
</dbReference>
<dbReference type="PIRSF" id="PIRSF006468">
    <property type="entry name" value="BCAT1"/>
    <property type="match status" value="1"/>
</dbReference>
<proteinExistence type="inferred from homology"/>
<comment type="cofactor">
    <cofactor evidence="1 10">
        <name>pyridoxal 5'-phosphate</name>
        <dbReference type="ChEBI" id="CHEBI:597326"/>
    </cofactor>
</comment>
<dbReference type="InterPro" id="IPR043131">
    <property type="entry name" value="BCAT-like_N"/>
</dbReference>
<evidence type="ECO:0000256" key="1">
    <source>
        <dbReference type="ARBA" id="ARBA00001933"/>
    </source>
</evidence>
<evidence type="ECO:0000313" key="12">
    <source>
        <dbReference type="EMBL" id="KAF5376854.1"/>
    </source>
</evidence>
<dbReference type="OrthoDB" id="1732691at2759"/>
<comment type="catalytic activity">
    <reaction evidence="11">
        <text>L-isoleucine + 2-oxoglutarate = (S)-3-methyl-2-oxopentanoate + L-glutamate</text>
        <dbReference type="Rhea" id="RHEA:24801"/>
        <dbReference type="ChEBI" id="CHEBI:16810"/>
        <dbReference type="ChEBI" id="CHEBI:29985"/>
        <dbReference type="ChEBI" id="CHEBI:35146"/>
        <dbReference type="ChEBI" id="CHEBI:58045"/>
        <dbReference type="EC" id="2.6.1.42"/>
    </reaction>
</comment>
<evidence type="ECO:0000256" key="3">
    <source>
        <dbReference type="ARBA" id="ARBA00022576"/>
    </source>
</evidence>
<keyword evidence="6 10" id="KW-0663">Pyridoxal phosphate</keyword>
<name>A0A8H5M169_9AGAR</name>
<dbReference type="GO" id="GO:0005739">
    <property type="term" value="C:mitochondrion"/>
    <property type="evidence" value="ECO:0007669"/>
    <property type="project" value="TreeGrafter"/>
</dbReference>
<evidence type="ECO:0000256" key="4">
    <source>
        <dbReference type="ARBA" id="ARBA00022605"/>
    </source>
</evidence>
<keyword evidence="5 11" id="KW-0808">Transferase</keyword>
<keyword evidence="4 11" id="KW-0028">Amino-acid biosynthesis</keyword>
<dbReference type="InterPro" id="IPR043132">
    <property type="entry name" value="BCAT-like_C"/>
</dbReference>
<dbReference type="InterPro" id="IPR036038">
    <property type="entry name" value="Aminotransferase-like"/>
</dbReference>
<organism evidence="12 13">
    <name type="scientific">Tricholomella constricta</name>
    <dbReference type="NCBI Taxonomy" id="117010"/>
    <lineage>
        <taxon>Eukaryota</taxon>
        <taxon>Fungi</taxon>
        <taxon>Dikarya</taxon>
        <taxon>Basidiomycota</taxon>
        <taxon>Agaricomycotina</taxon>
        <taxon>Agaricomycetes</taxon>
        <taxon>Agaricomycetidae</taxon>
        <taxon>Agaricales</taxon>
        <taxon>Tricholomatineae</taxon>
        <taxon>Lyophyllaceae</taxon>
        <taxon>Tricholomella</taxon>
    </lineage>
</organism>
<dbReference type="Pfam" id="PF01063">
    <property type="entry name" value="Aminotran_4"/>
    <property type="match status" value="1"/>
</dbReference>
<evidence type="ECO:0000256" key="11">
    <source>
        <dbReference type="RuleBase" id="RU004517"/>
    </source>
</evidence>
<reference evidence="12 13" key="1">
    <citation type="journal article" date="2020" name="ISME J.">
        <title>Uncovering the hidden diversity of litter-decomposition mechanisms in mushroom-forming fungi.</title>
        <authorList>
            <person name="Floudas D."/>
            <person name="Bentzer J."/>
            <person name="Ahren D."/>
            <person name="Johansson T."/>
            <person name="Persson P."/>
            <person name="Tunlid A."/>
        </authorList>
    </citation>
    <scope>NUCLEOTIDE SEQUENCE [LARGE SCALE GENOMIC DNA]</scope>
    <source>
        <strain evidence="12 13">CBS 661.87</strain>
    </source>
</reference>
<evidence type="ECO:0000256" key="6">
    <source>
        <dbReference type="ARBA" id="ARBA00022898"/>
    </source>
</evidence>
<comment type="caution">
    <text evidence="12">The sequence shown here is derived from an EMBL/GenBank/DDBJ whole genome shotgun (WGS) entry which is preliminary data.</text>
</comment>
<dbReference type="PANTHER" id="PTHR11825">
    <property type="entry name" value="SUBGROUP IIII AMINOTRANSFERASE"/>
    <property type="match status" value="1"/>
</dbReference>
<keyword evidence="7 11" id="KW-0100">Branched-chain amino acid biosynthesis</keyword>
<dbReference type="InterPro" id="IPR001544">
    <property type="entry name" value="Aminotrans_IV"/>
</dbReference>
<protein>
    <recommendedName>
        <fullName evidence="11">Branched-chain-amino-acid aminotransferase</fullName>
        <ecNumber evidence="11">2.6.1.42</ecNumber>
    </recommendedName>
</protein>
<dbReference type="SUPFAM" id="SSF56752">
    <property type="entry name" value="D-aminoacid aminotransferase-like PLP-dependent enzymes"/>
    <property type="match status" value="1"/>
</dbReference>
<dbReference type="Proteomes" id="UP000565441">
    <property type="component" value="Unassembled WGS sequence"/>
</dbReference>
<dbReference type="GO" id="GO:0004084">
    <property type="term" value="F:branched-chain-amino-acid transaminase activity"/>
    <property type="evidence" value="ECO:0007669"/>
    <property type="project" value="UniProtKB-EC"/>
</dbReference>
<dbReference type="InterPro" id="IPR005786">
    <property type="entry name" value="B_amino_transII"/>
</dbReference>
<feature type="modified residue" description="N6-(pyridoxal phosphate)lysine" evidence="8">
    <location>
        <position position="218"/>
    </location>
</feature>
<dbReference type="GO" id="GO:0009098">
    <property type="term" value="P:L-leucine biosynthetic process"/>
    <property type="evidence" value="ECO:0007669"/>
    <property type="project" value="TreeGrafter"/>
</dbReference>
<dbReference type="NCBIfam" id="NF009897">
    <property type="entry name" value="PRK13357.1"/>
    <property type="match status" value="1"/>
</dbReference>
<comment type="catalytic activity">
    <reaction evidence="11">
        <text>L-valine + 2-oxoglutarate = 3-methyl-2-oxobutanoate + L-glutamate</text>
        <dbReference type="Rhea" id="RHEA:24813"/>
        <dbReference type="ChEBI" id="CHEBI:11851"/>
        <dbReference type="ChEBI" id="CHEBI:16810"/>
        <dbReference type="ChEBI" id="CHEBI:29985"/>
        <dbReference type="ChEBI" id="CHEBI:57762"/>
        <dbReference type="EC" id="2.6.1.42"/>
    </reaction>
</comment>
<evidence type="ECO:0000256" key="7">
    <source>
        <dbReference type="ARBA" id="ARBA00023304"/>
    </source>
</evidence>
<sequence>MAIEKTPLAAPLAMNGSAHLAELDASRLVVTLAKTLQPLPENPHFGEIKTDHMLMATYEPKTGWSAPEIKPYGPISLDPASSCFQYCPNVFEGMKAYRGPNGEPRLFRPKLNMERLARSAERVALPPFDTNAVLTLIKRLVAIDARWIPTKPGHSLYIRPTIIGTRAALGVAASDSAMLYVIMTPTGPYFNTANAKGIPLLAVGTTVRSWPGGTGGHKLGLNYAPGFLPQRLAAEQGYSQILWLLGDDHKITEAGAMNFFAVVARDDGDLDVVTPPLDGTILPGLTRLSCLALLDAHTARRTVLPGLRPALRLHTHERALTMPELAAWSAEGKLLEAFCVGTAVAVAPVGRIGWEGKDLVMPSEETGLGEVGKALLERVLDIQTGRVEWEGWSVVCEV</sequence>
<keyword evidence="13" id="KW-1185">Reference proteome</keyword>
<evidence type="ECO:0000256" key="8">
    <source>
        <dbReference type="PIRSR" id="PIRSR006468-1"/>
    </source>
</evidence>
<comment type="similarity">
    <text evidence="2 9">Belongs to the class-IV pyridoxal-phosphate-dependent aminotransferase family.</text>
</comment>
<dbReference type="Gene3D" id="3.20.10.10">
    <property type="entry name" value="D-amino Acid Aminotransferase, subunit A, domain 2"/>
    <property type="match status" value="1"/>
</dbReference>
<evidence type="ECO:0000256" key="9">
    <source>
        <dbReference type="RuleBase" id="RU004106"/>
    </source>
</evidence>
<dbReference type="NCBIfam" id="TIGR01123">
    <property type="entry name" value="ilvE_II"/>
    <property type="match status" value="1"/>
</dbReference>
<evidence type="ECO:0000313" key="13">
    <source>
        <dbReference type="Proteomes" id="UP000565441"/>
    </source>
</evidence>
<evidence type="ECO:0000256" key="5">
    <source>
        <dbReference type="ARBA" id="ARBA00022679"/>
    </source>
</evidence>
<dbReference type="CDD" id="cd01557">
    <property type="entry name" value="BCAT_beta_family"/>
    <property type="match status" value="1"/>
</dbReference>